<dbReference type="Gene3D" id="3.90.950.10">
    <property type="match status" value="1"/>
</dbReference>
<comment type="similarity">
    <text evidence="4">Belongs to the Maf family.</text>
</comment>
<keyword evidence="3 4" id="KW-0546">Nucleotide metabolism</keyword>
<dbReference type="PIRSF" id="PIRSF006305">
    <property type="entry name" value="Maf"/>
    <property type="match status" value="1"/>
</dbReference>
<dbReference type="EC" id="3.6.1.9" evidence="4"/>
<reference evidence="5 6" key="1">
    <citation type="submission" date="2017-06" db="EMBL/GenBank/DDBJ databases">
        <authorList>
            <person name="Kim H.J."/>
            <person name="Triplett B.A."/>
        </authorList>
    </citation>
    <scope>NUCLEOTIDE SEQUENCE [LARGE SCALE GENOMIC DNA]</scope>
    <source>
        <strain evidence="5 6">DSM 29339</strain>
    </source>
</reference>
<comment type="catalytic activity">
    <reaction evidence="4">
        <text>a ribonucleoside 5'-triphosphate + H2O = a ribonucleoside 5'-phosphate + diphosphate + H(+)</text>
        <dbReference type="Rhea" id="RHEA:23996"/>
        <dbReference type="ChEBI" id="CHEBI:15377"/>
        <dbReference type="ChEBI" id="CHEBI:15378"/>
        <dbReference type="ChEBI" id="CHEBI:33019"/>
        <dbReference type="ChEBI" id="CHEBI:58043"/>
        <dbReference type="ChEBI" id="CHEBI:61557"/>
        <dbReference type="EC" id="3.6.1.9"/>
    </reaction>
</comment>
<dbReference type="AlphaFoldDB" id="A0A239L156"/>
<comment type="subcellular location">
    <subcellularLocation>
        <location evidence="4">Cytoplasm</location>
    </subcellularLocation>
</comment>
<organism evidence="5 6">
    <name type="scientific">Tropicimonas sediminicola</name>
    <dbReference type="NCBI Taxonomy" id="1031541"/>
    <lineage>
        <taxon>Bacteria</taxon>
        <taxon>Pseudomonadati</taxon>
        <taxon>Pseudomonadota</taxon>
        <taxon>Alphaproteobacteria</taxon>
        <taxon>Rhodobacterales</taxon>
        <taxon>Roseobacteraceae</taxon>
        <taxon>Tropicimonas</taxon>
    </lineage>
</organism>
<dbReference type="EMBL" id="FZOY01000008">
    <property type="protein sequence ID" value="SNT23648.1"/>
    <property type="molecule type" value="Genomic_DNA"/>
</dbReference>
<dbReference type="SUPFAM" id="SSF52972">
    <property type="entry name" value="ITPase-like"/>
    <property type="match status" value="1"/>
</dbReference>
<comment type="function">
    <text evidence="4">Nucleoside triphosphate pyrophosphatase. May have a dual role in cell division arrest and in preventing the incorporation of modified nucleotides into cellular nucleic acids.</text>
</comment>
<dbReference type="GO" id="GO:0005737">
    <property type="term" value="C:cytoplasm"/>
    <property type="evidence" value="ECO:0007669"/>
    <property type="project" value="UniProtKB-SubCell"/>
</dbReference>
<dbReference type="GO" id="GO:0047429">
    <property type="term" value="F:nucleoside triphosphate diphosphatase activity"/>
    <property type="evidence" value="ECO:0007669"/>
    <property type="project" value="UniProtKB-EC"/>
</dbReference>
<evidence type="ECO:0000313" key="5">
    <source>
        <dbReference type="EMBL" id="SNT23648.1"/>
    </source>
</evidence>
<dbReference type="GO" id="GO:0009117">
    <property type="term" value="P:nucleotide metabolic process"/>
    <property type="evidence" value="ECO:0007669"/>
    <property type="project" value="UniProtKB-KW"/>
</dbReference>
<dbReference type="PANTHER" id="PTHR43213:SF5">
    <property type="entry name" value="BIFUNCTIONAL DTTP_UTP PYROPHOSPHATASE_METHYLTRANSFERASE PROTEIN-RELATED"/>
    <property type="match status" value="1"/>
</dbReference>
<dbReference type="Pfam" id="PF02545">
    <property type="entry name" value="Maf"/>
    <property type="match status" value="1"/>
</dbReference>
<dbReference type="Proteomes" id="UP000198426">
    <property type="component" value="Unassembled WGS sequence"/>
</dbReference>
<comment type="catalytic activity">
    <reaction evidence="4">
        <text>a 2'-deoxyribonucleoside 5'-triphosphate + H2O = a 2'-deoxyribonucleoside 5'-phosphate + diphosphate + H(+)</text>
        <dbReference type="Rhea" id="RHEA:44644"/>
        <dbReference type="ChEBI" id="CHEBI:15377"/>
        <dbReference type="ChEBI" id="CHEBI:15378"/>
        <dbReference type="ChEBI" id="CHEBI:33019"/>
        <dbReference type="ChEBI" id="CHEBI:61560"/>
        <dbReference type="ChEBI" id="CHEBI:65317"/>
        <dbReference type="EC" id="3.6.1.9"/>
    </reaction>
</comment>
<sequence length="203" mass="22394">MSSPPVPTLLLASRSEVRAQLLRNAGVPFEIRAASVDEDALRAGMEADGLSPRDMADHLAESKANRIALRQPDRLVLGCDQILEFRGRALAKPESEAEARAQLAEMSGQLHHLYSAAVLFYEGRPVWRHIGHVRMTMRALSPGYIDAYVARNWETIRHCVGGYQLEAEGVRLFASVEGDFFSVLGLPLLPLLDHLVARGVIET</sequence>
<keyword evidence="6" id="KW-1185">Reference proteome</keyword>
<dbReference type="HAMAP" id="MF_00528">
    <property type="entry name" value="Maf"/>
    <property type="match status" value="1"/>
</dbReference>
<dbReference type="RefSeq" id="WP_089234656.1">
    <property type="nucleotide sequence ID" value="NZ_FZOY01000008.1"/>
</dbReference>
<evidence type="ECO:0000256" key="2">
    <source>
        <dbReference type="ARBA" id="ARBA00022801"/>
    </source>
</evidence>
<dbReference type="OrthoDB" id="9813962at2"/>
<feature type="active site" description="Proton acceptor" evidence="4">
    <location>
        <position position="80"/>
    </location>
</feature>
<comment type="caution">
    <text evidence="4">Lacks conserved residue(s) required for the propagation of feature annotation.</text>
</comment>
<evidence type="ECO:0000313" key="6">
    <source>
        <dbReference type="Proteomes" id="UP000198426"/>
    </source>
</evidence>
<evidence type="ECO:0000256" key="4">
    <source>
        <dbReference type="HAMAP-Rule" id="MF_00528"/>
    </source>
</evidence>
<keyword evidence="4" id="KW-0963">Cytoplasm</keyword>
<dbReference type="PANTHER" id="PTHR43213">
    <property type="entry name" value="BIFUNCTIONAL DTTP/UTP PYROPHOSPHATASE/METHYLTRANSFERASE PROTEIN-RELATED"/>
    <property type="match status" value="1"/>
</dbReference>
<dbReference type="InterPro" id="IPR029001">
    <property type="entry name" value="ITPase-like_fam"/>
</dbReference>
<comment type="cofactor">
    <cofactor evidence="1 4">
        <name>a divalent metal cation</name>
        <dbReference type="ChEBI" id="CHEBI:60240"/>
    </cofactor>
</comment>
<accession>A0A239L156</accession>
<dbReference type="InterPro" id="IPR003697">
    <property type="entry name" value="Maf-like"/>
</dbReference>
<gene>
    <name evidence="5" type="ORF">SAMN05421757_108161</name>
</gene>
<evidence type="ECO:0000256" key="3">
    <source>
        <dbReference type="ARBA" id="ARBA00023080"/>
    </source>
</evidence>
<name>A0A239L156_9RHOB</name>
<proteinExistence type="inferred from homology"/>
<dbReference type="CDD" id="cd00555">
    <property type="entry name" value="Maf"/>
    <property type="match status" value="1"/>
</dbReference>
<keyword evidence="2 4" id="KW-0378">Hydrolase</keyword>
<evidence type="ECO:0000256" key="1">
    <source>
        <dbReference type="ARBA" id="ARBA00001968"/>
    </source>
</evidence>
<protein>
    <recommendedName>
        <fullName evidence="4">Nucleoside triphosphate pyrophosphatase</fullName>
        <ecNumber evidence="4">3.6.1.9</ecNumber>
    </recommendedName>
    <alternativeName>
        <fullName evidence="4">Nucleotide pyrophosphatase</fullName>
        <shortName evidence="4">Nucleotide PPase</shortName>
    </alternativeName>
</protein>